<evidence type="ECO:0000313" key="2">
    <source>
        <dbReference type="Proteomes" id="UP001163321"/>
    </source>
</evidence>
<dbReference type="EMBL" id="CM047582">
    <property type="protein sequence ID" value="KAI9915846.1"/>
    <property type="molecule type" value="Genomic_DNA"/>
</dbReference>
<protein>
    <submittedName>
        <fullName evidence="1">Uncharacterized protein</fullName>
    </submittedName>
</protein>
<sequence>MYLPAHSQVTTPPFSSTYINETETSLRQLEKFSSLSYDGVAQPRAVTLLALGRSIGFELDNGQVVQAIADVSFEANEEFTAEKLEGST</sequence>
<evidence type="ECO:0000313" key="1">
    <source>
        <dbReference type="EMBL" id="KAI9915846.1"/>
    </source>
</evidence>
<gene>
    <name evidence="1" type="ORF">PsorP6_007561</name>
</gene>
<organism evidence="1 2">
    <name type="scientific">Peronosclerospora sorghi</name>
    <dbReference type="NCBI Taxonomy" id="230839"/>
    <lineage>
        <taxon>Eukaryota</taxon>
        <taxon>Sar</taxon>
        <taxon>Stramenopiles</taxon>
        <taxon>Oomycota</taxon>
        <taxon>Peronosporomycetes</taxon>
        <taxon>Peronosporales</taxon>
        <taxon>Peronosporaceae</taxon>
        <taxon>Peronosclerospora</taxon>
    </lineage>
</organism>
<proteinExistence type="predicted"/>
<keyword evidence="2" id="KW-1185">Reference proteome</keyword>
<name>A0ACC0WDR2_9STRA</name>
<comment type="caution">
    <text evidence="1">The sequence shown here is derived from an EMBL/GenBank/DDBJ whole genome shotgun (WGS) entry which is preliminary data.</text>
</comment>
<accession>A0ACC0WDR2</accession>
<reference evidence="1 2" key="1">
    <citation type="journal article" date="2022" name="bioRxiv">
        <title>The genome of the oomycete Peronosclerospora sorghi, a cosmopolitan pathogen of maize and sorghum, is inflated with dispersed pseudogenes.</title>
        <authorList>
            <person name="Fletcher K."/>
            <person name="Martin F."/>
            <person name="Isakeit T."/>
            <person name="Cavanaugh K."/>
            <person name="Magill C."/>
            <person name="Michelmore R."/>
        </authorList>
    </citation>
    <scope>NUCLEOTIDE SEQUENCE [LARGE SCALE GENOMIC DNA]</scope>
    <source>
        <strain evidence="1">P6</strain>
    </source>
</reference>
<dbReference type="Proteomes" id="UP001163321">
    <property type="component" value="Chromosome 3"/>
</dbReference>